<gene>
    <name evidence="1" type="ORF">JJB07_21790</name>
</gene>
<comment type="caution">
    <text evidence="1">The sequence shown here is derived from an EMBL/GenBank/DDBJ whole genome shotgun (WGS) entry which is preliminary data.</text>
</comment>
<protein>
    <submittedName>
        <fullName evidence="1">Uncharacterized protein</fullName>
    </submittedName>
</protein>
<evidence type="ECO:0000313" key="2">
    <source>
        <dbReference type="Proteomes" id="UP000602284"/>
    </source>
</evidence>
<evidence type="ECO:0000313" key="1">
    <source>
        <dbReference type="EMBL" id="MBL0389229.1"/>
    </source>
</evidence>
<dbReference type="RefSeq" id="WP_201638227.1">
    <property type="nucleotide sequence ID" value="NZ_JAEQNB010000009.1"/>
</dbReference>
<accession>A0ABS1JG17</accession>
<proteinExistence type="predicted"/>
<dbReference type="EMBL" id="JAEQNB010000009">
    <property type="protein sequence ID" value="MBL0389229.1"/>
    <property type="molecule type" value="Genomic_DNA"/>
</dbReference>
<reference evidence="1 2" key="1">
    <citation type="submission" date="2021-01" db="EMBL/GenBank/DDBJ databases">
        <title>Tumebacillus sp. strain ITR2 16S ribosomal RNA gene Genome sequencing and assembly.</title>
        <authorList>
            <person name="Kang M."/>
        </authorList>
    </citation>
    <scope>NUCLEOTIDE SEQUENCE [LARGE SCALE GENOMIC DNA]</scope>
    <source>
        <strain evidence="1 2">ITR2</strain>
    </source>
</reference>
<sequence>MMLADYLHTLTLYHLADLYDTLYQPDVPHFYTEDEYRESVLAYWSNPQNWDAMVASLSSTERQILTRLALQERCQIDAFLEELSNLGLVILHREVNRFEVPDDVRVELLERLPSLQDRLSALETEAEDGGAPV</sequence>
<dbReference type="Proteomes" id="UP000602284">
    <property type="component" value="Unassembled WGS sequence"/>
</dbReference>
<organism evidence="1 2">
    <name type="scientific">Tumebacillus amylolyticus</name>
    <dbReference type="NCBI Taxonomy" id="2801339"/>
    <lineage>
        <taxon>Bacteria</taxon>
        <taxon>Bacillati</taxon>
        <taxon>Bacillota</taxon>
        <taxon>Bacilli</taxon>
        <taxon>Bacillales</taxon>
        <taxon>Alicyclobacillaceae</taxon>
        <taxon>Tumebacillus</taxon>
    </lineage>
</organism>
<name>A0ABS1JG17_9BACL</name>
<keyword evidence="2" id="KW-1185">Reference proteome</keyword>